<reference evidence="1" key="1">
    <citation type="submission" date="2016-04" db="EMBL/GenBank/DDBJ databases">
        <authorList>
            <person name="Evans L.H."/>
            <person name="Alamgir A."/>
            <person name="Owens N."/>
            <person name="Weber N.D."/>
            <person name="Virtaneva K."/>
            <person name="Barbian K."/>
            <person name="Babar A."/>
            <person name="Rosenke K."/>
        </authorList>
    </citation>
    <scope>NUCLEOTIDE SEQUENCE</scope>
    <source>
        <strain evidence="1">86</strain>
    </source>
</reference>
<dbReference type="EMBL" id="FLUN01000001">
    <property type="protein sequence ID" value="SBV99327.1"/>
    <property type="molecule type" value="Genomic_DNA"/>
</dbReference>
<proteinExistence type="predicted"/>
<gene>
    <name evidence="1" type="ORF">KL86CLO1_11177</name>
</gene>
<sequence>MSVALNRKEGPDGDIDFSIPIATTRFFVQYWDIAIEELGLKLIQENAYFGKDKLKDVLRELAMLKEWAIKNLDGKELDYMKSRVEDLEEGIPGAFDQDDTVLYIF</sequence>
<name>A0A212JIV8_9FIRM</name>
<accession>A0A212JIV8</accession>
<dbReference type="AlphaFoldDB" id="A0A212JIV8"/>
<protein>
    <submittedName>
        <fullName evidence="1">Uncharacterized protein</fullName>
    </submittedName>
</protein>
<organism evidence="1">
    <name type="scientific">uncultured Eubacteriales bacterium</name>
    <dbReference type="NCBI Taxonomy" id="172733"/>
    <lineage>
        <taxon>Bacteria</taxon>
        <taxon>Bacillati</taxon>
        <taxon>Bacillota</taxon>
        <taxon>Clostridia</taxon>
        <taxon>Eubacteriales</taxon>
        <taxon>environmental samples</taxon>
    </lineage>
</organism>
<evidence type="ECO:0000313" key="1">
    <source>
        <dbReference type="EMBL" id="SBV99327.1"/>
    </source>
</evidence>